<dbReference type="AlphaFoldDB" id="A0AAP0P2R3"/>
<evidence type="ECO:0000256" key="1">
    <source>
        <dbReference type="SAM" id="Phobius"/>
    </source>
</evidence>
<keyword evidence="1" id="KW-0472">Membrane</keyword>
<keyword evidence="3" id="KW-1185">Reference proteome</keyword>
<organism evidence="2 3">
    <name type="scientific">Stephania yunnanensis</name>
    <dbReference type="NCBI Taxonomy" id="152371"/>
    <lineage>
        <taxon>Eukaryota</taxon>
        <taxon>Viridiplantae</taxon>
        <taxon>Streptophyta</taxon>
        <taxon>Embryophyta</taxon>
        <taxon>Tracheophyta</taxon>
        <taxon>Spermatophyta</taxon>
        <taxon>Magnoliopsida</taxon>
        <taxon>Ranunculales</taxon>
        <taxon>Menispermaceae</taxon>
        <taxon>Menispermoideae</taxon>
        <taxon>Cissampelideae</taxon>
        <taxon>Stephania</taxon>
    </lineage>
</organism>
<dbReference type="Proteomes" id="UP001420932">
    <property type="component" value="Unassembled WGS sequence"/>
</dbReference>
<keyword evidence="1" id="KW-1133">Transmembrane helix</keyword>
<evidence type="ECO:0000313" key="3">
    <source>
        <dbReference type="Proteomes" id="UP001420932"/>
    </source>
</evidence>
<accession>A0AAP0P2R3</accession>
<proteinExistence type="predicted"/>
<dbReference type="EMBL" id="JBBNAF010000007">
    <property type="protein sequence ID" value="KAK9128288.1"/>
    <property type="molecule type" value="Genomic_DNA"/>
</dbReference>
<reference evidence="2 3" key="1">
    <citation type="submission" date="2024-01" db="EMBL/GenBank/DDBJ databases">
        <title>Genome assemblies of Stephania.</title>
        <authorList>
            <person name="Yang L."/>
        </authorList>
    </citation>
    <scope>NUCLEOTIDE SEQUENCE [LARGE SCALE GENOMIC DNA]</scope>
    <source>
        <strain evidence="2">YNDBR</strain>
        <tissue evidence="2">Leaf</tissue>
    </source>
</reference>
<comment type="caution">
    <text evidence="2">The sequence shown here is derived from an EMBL/GenBank/DDBJ whole genome shotgun (WGS) entry which is preliminary data.</text>
</comment>
<protein>
    <submittedName>
        <fullName evidence="2">Uncharacterized protein</fullName>
    </submittedName>
</protein>
<evidence type="ECO:0000313" key="2">
    <source>
        <dbReference type="EMBL" id="KAK9128288.1"/>
    </source>
</evidence>
<keyword evidence="1" id="KW-0812">Transmembrane</keyword>
<gene>
    <name evidence="2" type="ORF">Syun_017085</name>
</gene>
<sequence>MSMQRIITKESRENWILYTMIFHGFSTVLVFVVRDFHKVINEEMEENEEEEQKSQLEK</sequence>
<feature type="transmembrane region" description="Helical" evidence="1">
    <location>
        <begin position="15"/>
        <end position="33"/>
    </location>
</feature>
<name>A0AAP0P2R3_9MAGN</name>